<protein>
    <submittedName>
        <fullName evidence="3">Uncharacterized protein LOC108671473</fullName>
    </submittedName>
</protein>
<feature type="signal peptide" evidence="1">
    <location>
        <begin position="1"/>
        <end position="16"/>
    </location>
</feature>
<reference evidence="3" key="1">
    <citation type="submission" date="2025-08" db="UniProtKB">
        <authorList>
            <consortium name="RefSeq"/>
        </authorList>
    </citation>
    <scope>IDENTIFICATION</scope>
    <source>
        <tissue evidence="3">Whole organism</tissue>
    </source>
</reference>
<dbReference type="AlphaFoldDB" id="A0A8B7NMT6"/>
<evidence type="ECO:0000313" key="3">
    <source>
        <dbReference type="RefSeq" id="XP_018014511.1"/>
    </source>
</evidence>
<dbReference type="Proteomes" id="UP000694843">
    <property type="component" value="Unplaced"/>
</dbReference>
<name>A0A8B7NMT6_HYAAZ</name>
<dbReference type="RefSeq" id="XP_018014511.1">
    <property type="nucleotide sequence ID" value="XM_018159022.2"/>
</dbReference>
<keyword evidence="1" id="KW-0732">Signal</keyword>
<organism evidence="2 3">
    <name type="scientific">Hyalella azteca</name>
    <name type="common">Amphipod</name>
    <dbReference type="NCBI Taxonomy" id="294128"/>
    <lineage>
        <taxon>Eukaryota</taxon>
        <taxon>Metazoa</taxon>
        <taxon>Ecdysozoa</taxon>
        <taxon>Arthropoda</taxon>
        <taxon>Crustacea</taxon>
        <taxon>Multicrustacea</taxon>
        <taxon>Malacostraca</taxon>
        <taxon>Eumalacostraca</taxon>
        <taxon>Peracarida</taxon>
        <taxon>Amphipoda</taxon>
        <taxon>Senticaudata</taxon>
        <taxon>Talitrida</taxon>
        <taxon>Talitroidea</taxon>
        <taxon>Hyalellidae</taxon>
        <taxon>Hyalella</taxon>
    </lineage>
</organism>
<dbReference type="GeneID" id="108671473"/>
<evidence type="ECO:0000256" key="1">
    <source>
        <dbReference type="SAM" id="SignalP"/>
    </source>
</evidence>
<feature type="chain" id="PRO_5034716054" evidence="1">
    <location>
        <begin position="17"/>
        <end position="170"/>
    </location>
</feature>
<dbReference type="KEGG" id="hazt:108671473"/>
<accession>A0A8B7NMT6</accession>
<sequence length="170" mass="18417">MLGASFFLSFVAMTAAATTMTKAPTRAVVKMTIGTAALPQGFEEARLFGQSTSTQLTLSTTTTPLTCVTINQPGLCNKRRRRRDSETRSRAPPTLKNVFEGAELSSSLLDSSRPDEEITAKSYRGLLTFWQFSTSTVVLTSNMTTFVNLNRLVNIFLGVLGCSATLCLTS</sequence>
<keyword evidence="2" id="KW-1185">Reference proteome</keyword>
<gene>
    <name evidence="3" type="primary">LOC108671473</name>
</gene>
<evidence type="ECO:0000313" key="2">
    <source>
        <dbReference type="Proteomes" id="UP000694843"/>
    </source>
</evidence>
<proteinExistence type="predicted"/>